<evidence type="ECO:0000313" key="7">
    <source>
        <dbReference type="Proteomes" id="UP000440096"/>
    </source>
</evidence>
<keyword evidence="2" id="KW-0677">Repeat</keyword>
<gene>
    <name evidence="6" type="ORF">GKO32_25640</name>
</gene>
<keyword evidence="4 6" id="KW-0067">ATP-binding</keyword>
<dbReference type="InterPro" id="IPR003593">
    <property type="entry name" value="AAA+_ATPase"/>
</dbReference>
<keyword evidence="3" id="KW-0547">Nucleotide-binding</keyword>
<dbReference type="PROSITE" id="PS50893">
    <property type="entry name" value="ABC_TRANSPORTER_2"/>
    <property type="match status" value="2"/>
</dbReference>
<dbReference type="AlphaFoldDB" id="A0A6N7Z666"/>
<evidence type="ECO:0000256" key="4">
    <source>
        <dbReference type="ARBA" id="ARBA00022840"/>
    </source>
</evidence>
<protein>
    <submittedName>
        <fullName evidence="6">ATP-binding cassette domain-containing protein</fullName>
    </submittedName>
</protein>
<accession>A0A6N7Z666</accession>
<dbReference type="PANTHER" id="PTHR43790">
    <property type="entry name" value="CARBOHYDRATE TRANSPORT ATP-BINDING PROTEIN MG119-RELATED"/>
    <property type="match status" value="1"/>
</dbReference>
<reference evidence="6 7" key="1">
    <citation type="submission" date="2019-11" db="EMBL/GenBank/DDBJ databases">
        <title>Draft genome of Amycolatopsis RM579.</title>
        <authorList>
            <person name="Duangmal K."/>
            <person name="Mingma R."/>
        </authorList>
    </citation>
    <scope>NUCLEOTIDE SEQUENCE [LARGE SCALE GENOMIC DNA]</scope>
    <source>
        <strain evidence="6 7">RM579</strain>
    </source>
</reference>
<evidence type="ECO:0000259" key="5">
    <source>
        <dbReference type="PROSITE" id="PS50893"/>
    </source>
</evidence>
<dbReference type="CDD" id="cd03215">
    <property type="entry name" value="ABC_Carb_Monos_II"/>
    <property type="match status" value="1"/>
</dbReference>
<dbReference type="EMBL" id="WMBA01000046">
    <property type="protein sequence ID" value="MTD57329.1"/>
    <property type="molecule type" value="Genomic_DNA"/>
</dbReference>
<proteinExistence type="predicted"/>
<name>A0A6N7Z666_9PSEU</name>
<dbReference type="GO" id="GO:0016887">
    <property type="term" value="F:ATP hydrolysis activity"/>
    <property type="evidence" value="ECO:0007669"/>
    <property type="project" value="InterPro"/>
</dbReference>
<dbReference type="Proteomes" id="UP000440096">
    <property type="component" value="Unassembled WGS sequence"/>
</dbReference>
<dbReference type="InterPro" id="IPR027417">
    <property type="entry name" value="P-loop_NTPase"/>
</dbReference>
<dbReference type="OrthoDB" id="3311037at2"/>
<evidence type="ECO:0000313" key="6">
    <source>
        <dbReference type="EMBL" id="MTD57329.1"/>
    </source>
</evidence>
<dbReference type="InterPro" id="IPR003439">
    <property type="entry name" value="ABC_transporter-like_ATP-bd"/>
</dbReference>
<evidence type="ECO:0000256" key="1">
    <source>
        <dbReference type="ARBA" id="ARBA00022448"/>
    </source>
</evidence>
<dbReference type="Gene3D" id="3.40.50.300">
    <property type="entry name" value="P-loop containing nucleotide triphosphate hydrolases"/>
    <property type="match status" value="2"/>
</dbReference>
<dbReference type="Pfam" id="PF00005">
    <property type="entry name" value="ABC_tran"/>
    <property type="match status" value="2"/>
</dbReference>
<dbReference type="InterPro" id="IPR050107">
    <property type="entry name" value="ABC_carbohydrate_import_ATPase"/>
</dbReference>
<sequence>MALTVNEVEKRYGAIHALKGVSLTVEPGEIRGLCGENGAGKSTLGKIIAGVVAPDAGEIMVDGKPIRLRSTAEALAHGISIVAQELAVVPYLTVAENVMLGQEPRRGIAVNRKQLRKRFLELSEQVGFSLDPNARLGALRKSEQQKAEILRAVARDARLIVMDEPTAALSSDEARQLVAATRRLAAEGRTIVFVSHHLDEVLAVCDNITVLRDGRYVRTGSAGNETPDSLVTSMTGQSLASEYPAKITPDRRGTPALRVLDLGSASGLESISLEIWPGEILGVAGLVGSGRSELARAIFGADPHDGTIQINGETIRINSVRRAINAGIAMLPENRKELGLMLERSVTENVSLPRLRRLAALTRVRRREERDSANEMLAKVGVRASAANAAVGTLSGGNQQKVMFAKWLMTSPKIFIADEPSQGVDVGARARIYELISEMARQGMAVLIISSELEEVIGLANRVLVMRRGQIVGEVADADGSLSADVILGHAFGTAVAS</sequence>
<feature type="domain" description="ABC transporter" evidence="5">
    <location>
        <begin position="3"/>
        <end position="238"/>
    </location>
</feature>
<dbReference type="GO" id="GO:0005524">
    <property type="term" value="F:ATP binding"/>
    <property type="evidence" value="ECO:0007669"/>
    <property type="project" value="UniProtKB-KW"/>
</dbReference>
<dbReference type="PROSITE" id="PS00211">
    <property type="entry name" value="ABC_TRANSPORTER_1"/>
    <property type="match status" value="1"/>
</dbReference>
<dbReference type="PANTHER" id="PTHR43790:SF9">
    <property type="entry name" value="GALACTOFURANOSE TRANSPORTER ATP-BINDING PROTEIN YTFR"/>
    <property type="match status" value="1"/>
</dbReference>
<dbReference type="SMART" id="SM00382">
    <property type="entry name" value="AAA"/>
    <property type="match status" value="2"/>
</dbReference>
<comment type="caution">
    <text evidence="6">The sequence shown here is derived from an EMBL/GenBank/DDBJ whole genome shotgun (WGS) entry which is preliminary data.</text>
</comment>
<keyword evidence="7" id="KW-1185">Reference proteome</keyword>
<evidence type="ECO:0000256" key="3">
    <source>
        <dbReference type="ARBA" id="ARBA00022741"/>
    </source>
</evidence>
<feature type="domain" description="ABC transporter" evidence="5">
    <location>
        <begin position="251"/>
        <end position="493"/>
    </location>
</feature>
<keyword evidence="1" id="KW-0813">Transport</keyword>
<organism evidence="6 7">
    <name type="scientific">Amycolatopsis pithecellobii</name>
    <dbReference type="NCBI Taxonomy" id="664692"/>
    <lineage>
        <taxon>Bacteria</taxon>
        <taxon>Bacillati</taxon>
        <taxon>Actinomycetota</taxon>
        <taxon>Actinomycetes</taxon>
        <taxon>Pseudonocardiales</taxon>
        <taxon>Pseudonocardiaceae</taxon>
        <taxon>Amycolatopsis</taxon>
    </lineage>
</organism>
<evidence type="ECO:0000256" key="2">
    <source>
        <dbReference type="ARBA" id="ARBA00022737"/>
    </source>
</evidence>
<dbReference type="InterPro" id="IPR017871">
    <property type="entry name" value="ABC_transporter-like_CS"/>
</dbReference>
<dbReference type="SUPFAM" id="SSF52540">
    <property type="entry name" value="P-loop containing nucleoside triphosphate hydrolases"/>
    <property type="match status" value="2"/>
</dbReference>
<dbReference type="CDD" id="cd03216">
    <property type="entry name" value="ABC_Carb_Monos_I"/>
    <property type="match status" value="1"/>
</dbReference>